<dbReference type="Proteomes" id="UP000215127">
    <property type="component" value="Chromosome 4"/>
</dbReference>
<dbReference type="EMBL" id="LT853695">
    <property type="protein sequence ID" value="SMQ50424.1"/>
    <property type="molecule type" value="Genomic_DNA"/>
</dbReference>
<feature type="transmembrane region" description="Helical" evidence="1">
    <location>
        <begin position="81"/>
        <end position="98"/>
    </location>
</feature>
<keyword evidence="1" id="KW-0812">Transmembrane</keyword>
<sequence>MKTHEWKCQILELETDERRTREFTLAHYRHSSLMRAHTWTAKHHARRDWTAWDLEQNKAAVYVEMSIKVASSSYTTYPAHYLSNLLFFVSFLAAFLTFSSSPAQPT</sequence>
<protein>
    <submittedName>
        <fullName evidence="2">Uncharacterized protein</fullName>
    </submittedName>
</protein>
<gene>
    <name evidence="2" type="ORF">ZT3D7_G5577</name>
</gene>
<evidence type="ECO:0000313" key="2">
    <source>
        <dbReference type="EMBL" id="SMQ50424.1"/>
    </source>
</evidence>
<accession>A0A1X7RSJ0</accession>
<reference evidence="2 3" key="1">
    <citation type="submission" date="2016-06" db="EMBL/GenBank/DDBJ databases">
        <authorList>
            <person name="Kjaerup R.B."/>
            <person name="Dalgaard T.S."/>
            <person name="Juul-Madsen H.R."/>
        </authorList>
    </citation>
    <scope>NUCLEOTIDE SEQUENCE [LARGE SCALE GENOMIC DNA]</scope>
</reference>
<keyword evidence="1" id="KW-0472">Membrane</keyword>
<evidence type="ECO:0000313" key="3">
    <source>
        <dbReference type="Proteomes" id="UP000215127"/>
    </source>
</evidence>
<evidence type="ECO:0000256" key="1">
    <source>
        <dbReference type="SAM" id="Phobius"/>
    </source>
</evidence>
<organism evidence="2 3">
    <name type="scientific">Zymoseptoria tritici (strain ST99CH_3D7)</name>
    <dbReference type="NCBI Taxonomy" id="1276538"/>
    <lineage>
        <taxon>Eukaryota</taxon>
        <taxon>Fungi</taxon>
        <taxon>Dikarya</taxon>
        <taxon>Ascomycota</taxon>
        <taxon>Pezizomycotina</taxon>
        <taxon>Dothideomycetes</taxon>
        <taxon>Dothideomycetidae</taxon>
        <taxon>Mycosphaerellales</taxon>
        <taxon>Mycosphaerellaceae</taxon>
        <taxon>Zymoseptoria</taxon>
    </lineage>
</organism>
<keyword evidence="1" id="KW-1133">Transmembrane helix</keyword>
<name>A0A1X7RSJ0_ZYMT9</name>
<dbReference type="AlphaFoldDB" id="A0A1X7RSJ0"/>
<proteinExistence type="predicted"/>
<keyword evidence="3" id="KW-1185">Reference proteome</keyword>